<evidence type="ECO:0000313" key="1">
    <source>
        <dbReference type="EMBL" id="GAA5798179.1"/>
    </source>
</evidence>
<keyword evidence="2" id="KW-1185">Reference proteome</keyword>
<proteinExistence type="predicted"/>
<dbReference type="Gene3D" id="1.50.10.10">
    <property type="match status" value="1"/>
</dbReference>
<comment type="caution">
    <text evidence="1">The sequence shown here is derived from an EMBL/GenBank/DDBJ whole genome shotgun (WGS) entry which is preliminary data.</text>
</comment>
<accession>A0ABP9XTS3</accession>
<gene>
    <name evidence="1" type="ORF">HPULCUR_003579</name>
</gene>
<evidence type="ECO:0000313" key="2">
    <source>
        <dbReference type="Proteomes" id="UP001476247"/>
    </source>
</evidence>
<organism evidence="1 2">
    <name type="scientific">Helicostylum pulchrum</name>
    <dbReference type="NCBI Taxonomy" id="562976"/>
    <lineage>
        <taxon>Eukaryota</taxon>
        <taxon>Fungi</taxon>
        <taxon>Fungi incertae sedis</taxon>
        <taxon>Mucoromycota</taxon>
        <taxon>Mucoromycotina</taxon>
        <taxon>Mucoromycetes</taxon>
        <taxon>Mucorales</taxon>
        <taxon>Mucorineae</taxon>
        <taxon>Mucoraceae</taxon>
        <taxon>Helicostylum</taxon>
    </lineage>
</organism>
<evidence type="ECO:0008006" key="3">
    <source>
        <dbReference type="Google" id="ProtNLM"/>
    </source>
</evidence>
<sequence>MSSQCPDYLEYSKVFHSPKSGGLLGLPFQRPVEACRKFTSSIIESVISNVTSKISDLDLAQLFANTFPNTLDTTVQSTACLAVADNCVPLSYIITGDINAMWIRDSANQILPYINYIKQDGNLKQLFLGAIYLQAHFFNIDPYANAFTEPNSIEALSESIHSSNLTKRDVPLLDGVFEKKFEIDSFASFMGLSYQYWVASGDDSFVGNSVWVDAVEGILTTIKKQQDPTFNVTSGEPLDTDYLFFQKADRPTETQFLNGRGQPVKHTGMVKSLFRPSDDASVFPFFIPGNAMLSVELNHLSVLLSKSSTKNARVQQLATESDKLSKQIREAIYKYGLIDHPTYGKIFAYEVDGYGSSLIIDDANVPSLLSLSYIGFLDQNDTIYQNTRKLVLSKDNPYYFSGPRGSGIGGPHVGLGYAWPMSQIIRVSNIILSSDNDQEIKDALNVILSSTDKTGLMHESVNVFKAAGGEDDKGYTRPWFSWANGLFGQAILKVMDERPHLLVK</sequence>
<dbReference type="PANTHER" id="PTHR31047">
    <property type="entry name" value="MEIOTICALLY UP-REGULATED GENE 157 PROTEIN"/>
    <property type="match status" value="1"/>
</dbReference>
<dbReference type="Proteomes" id="UP001476247">
    <property type="component" value="Unassembled WGS sequence"/>
</dbReference>
<dbReference type="InterPro" id="IPR012341">
    <property type="entry name" value="6hp_glycosidase-like_sf"/>
</dbReference>
<dbReference type="EMBL" id="BAABUJ010000009">
    <property type="protein sequence ID" value="GAA5798179.1"/>
    <property type="molecule type" value="Genomic_DNA"/>
</dbReference>
<dbReference type="InterPro" id="IPR008313">
    <property type="entry name" value="GH125"/>
</dbReference>
<dbReference type="Pfam" id="PF06824">
    <property type="entry name" value="Glyco_hydro_125"/>
    <property type="match status" value="1"/>
</dbReference>
<reference evidence="1 2" key="1">
    <citation type="submission" date="2024-04" db="EMBL/GenBank/DDBJ databases">
        <title>genome sequences of Mucor flavus KT1a and Helicostylum pulchrum KT1b strains isolation_sourced from the surface of a dry-aged beef.</title>
        <authorList>
            <person name="Toyotome T."/>
            <person name="Hosono M."/>
            <person name="Torimaru M."/>
            <person name="Fukuda K."/>
            <person name="Mikami N."/>
        </authorList>
    </citation>
    <scope>NUCLEOTIDE SEQUENCE [LARGE SCALE GENOMIC DNA]</scope>
    <source>
        <strain evidence="1 2">KT1b</strain>
    </source>
</reference>
<dbReference type="InterPro" id="IPR008928">
    <property type="entry name" value="6-hairpin_glycosidase_sf"/>
</dbReference>
<dbReference type="PIRSF" id="PIRSF028846">
    <property type="entry name" value="UCP028846"/>
    <property type="match status" value="1"/>
</dbReference>
<name>A0ABP9XTS3_9FUNG</name>
<dbReference type="SUPFAM" id="SSF48208">
    <property type="entry name" value="Six-hairpin glycosidases"/>
    <property type="match status" value="1"/>
</dbReference>
<dbReference type="PANTHER" id="PTHR31047:SF0">
    <property type="entry name" value="MEIOTICALLY UP-REGULATED GENE 157 PROTEIN"/>
    <property type="match status" value="1"/>
</dbReference>
<dbReference type="SMART" id="SM01149">
    <property type="entry name" value="DUF1237"/>
    <property type="match status" value="1"/>
</dbReference>
<protein>
    <recommendedName>
        <fullName evidence="3">Meiotically up-regulated gene 157 protein</fullName>
    </recommendedName>
</protein>